<evidence type="ECO:0000256" key="3">
    <source>
        <dbReference type="ARBA" id="ARBA00022553"/>
    </source>
</evidence>
<keyword evidence="4 13" id="KW-0812">Transmembrane</keyword>
<dbReference type="Gene3D" id="3.40.1110.10">
    <property type="entry name" value="Calcium-transporting ATPase, cytoplasmic domain N"/>
    <property type="match status" value="1"/>
</dbReference>
<comment type="catalytic activity">
    <reaction evidence="12 13">
        <text>ATP + H2O = ADP + phosphate + H(+)</text>
        <dbReference type="Rhea" id="RHEA:13065"/>
        <dbReference type="ChEBI" id="CHEBI:15377"/>
        <dbReference type="ChEBI" id="CHEBI:15378"/>
        <dbReference type="ChEBI" id="CHEBI:30616"/>
        <dbReference type="ChEBI" id="CHEBI:43474"/>
        <dbReference type="ChEBI" id="CHEBI:456216"/>
    </reaction>
</comment>
<reference evidence="17" key="1">
    <citation type="journal article" date="2023" name="Mol. Phylogenet. Evol.">
        <title>Genome-scale phylogeny and comparative genomics of the fungal order Sordariales.</title>
        <authorList>
            <person name="Hensen N."/>
            <person name="Bonometti L."/>
            <person name="Westerberg I."/>
            <person name="Brannstrom I.O."/>
            <person name="Guillou S."/>
            <person name="Cros-Aarteil S."/>
            <person name="Calhoun S."/>
            <person name="Haridas S."/>
            <person name="Kuo A."/>
            <person name="Mondo S."/>
            <person name="Pangilinan J."/>
            <person name="Riley R."/>
            <person name="LaButti K."/>
            <person name="Andreopoulos B."/>
            <person name="Lipzen A."/>
            <person name="Chen C."/>
            <person name="Yan M."/>
            <person name="Daum C."/>
            <person name="Ng V."/>
            <person name="Clum A."/>
            <person name="Steindorff A."/>
            <person name="Ohm R.A."/>
            <person name="Martin F."/>
            <person name="Silar P."/>
            <person name="Natvig D.O."/>
            <person name="Lalanne C."/>
            <person name="Gautier V."/>
            <person name="Ament-Velasquez S.L."/>
            <person name="Kruys A."/>
            <person name="Hutchinson M.I."/>
            <person name="Powell A.J."/>
            <person name="Barry K."/>
            <person name="Miller A.N."/>
            <person name="Grigoriev I.V."/>
            <person name="Debuchy R."/>
            <person name="Gladieux P."/>
            <person name="Hiltunen Thoren M."/>
            <person name="Johannesson H."/>
        </authorList>
    </citation>
    <scope>NUCLEOTIDE SEQUENCE</scope>
    <source>
        <strain evidence="17">CBS 508.74</strain>
    </source>
</reference>
<feature type="transmembrane region" description="Helical" evidence="13">
    <location>
        <begin position="600"/>
        <end position="621"/>
    </location>
</feature>
<dbReference type="GeneID" id="89939719"/>
<dbReference type="Pfam" id="PF12409">
    <property type="entry name" value="P5-ATPase"/>
    <property type="match status" value="1"/>
</dbReference>
<evidence type="ECO:0000313" key="17">
    <source>
        <dbReference type="EMBL" id="KAK4110728.1"/>
    </source>
</evidence>
<feature type="region of interest" description="Disordered" evidence="14">
    <location>
        <begin position="743"/>
        <end position="764"/>
    </location>
</feature>
<keyword evidence="8 13" id="KW-0460">Magnesium</keyword>
<feature type="domain" description="P-type ATPase A" evidence="15">
    <location>
        <begin position="419"/>
        <end position="547"/>
    </location>
</feature>
<dbReference type="PROSITE" id="PS00154">
    <property type="entry name" value="ATPASE_E1_E2"/>
    <property type="match status" value="1"/>
</dbReference>
<evidence type="ECO:0000313" key="18">
    <source>
        <dbReference type="Proteomes" id="UP001302812"/>
    </source>
</evidence>
<feature type="region of interest" description="Disordered" evidence="14">
    <location>
        <begin position="74"/>
        <end position="154"/>
    </location>
</feature>
<evidence type="ECO:0000256" key="5">
    <source>
        <dbReference type="ARBA" id="ARBA00022723"/>
    </source>
</evidence>
<dbReference type="GO" id="GO:0046872">
    <property type="term" value="F:metal ion binding"/>
    <property type="evidence" value="ECO:0007669"/>
    <property type="project" value="UniProtKB-UniRule"/>
</dbReference>
<feature type="domain" description="P5B-type ATPase N-terminal" evidence="16">
    <location>
        <begin position="182"/>
        <end position="301"/>
    </location>
</feature>
<dbReference type="FunFam" id="3.40.1110.10:FF:000057">
    <property type="entry name" value="Cation-transporting ATPase"/>
    <property type="match status" value="1"/>
</dbReference>
<feature type="compositionally biased region" description="Low complexity" evidence="14">
    <location>
        <begin position="138"/>
        <end position="148"/>
    </location>
</feature>
<keyword evidence="7 13" id="KW-0067">ATP-binding</keyword>
<dbReference type="InterPro" id="IPR001757">
    <property type="entry name" value="P_typ_ATPase"/>
</dbReference>
<dbReference type="SUPFAM" id="SSF56784">
    <property type="entry name" value="HAD-like"/>
    <property type="match status" value="1"/>
</dbReference>
<dbReference type="InterPro" id="IPR047821">
    <property type="entry name" value="P5B-type_ATPase"/>
</dbReference>
<keyword evidence="9 13" id="KW-1278">Translocase</keyword>
<evidence type="ECO:0000256" key="6">
    <source>
        <dbReference type="ARBA" id="ARBA00022741"/>
    </source>
</evidence>
<feature type="compositionally biased region" description="Acidic residues" evidence="14">
    <location>
        <begin position="103"/>
        <end position="130"/>
    </location>
</feature>
<feature type="transmembrane region" description="Helical" evidence="13">
    <location>
        <begin position="1251"/>
        <end position="1270"/>
    </location>
</feature>
<keyword evidence="6 13" id="KW-0547">Nucleotide-binding</keyword>
<dbReference type="PANTHER" id="PTHR45630">
    <property type="entry name" value="CATION-TRANSPORTING ATPASE-RELATED"/>
    <property type="match status" value="1"/>
</dbReference>
<keyword evidence="5 13" id="KW-0479">Metal-binding</keyword>
<dbReference type="NCBIfam" id="TIGR01657">
    <property type="entry name" value="P-ATPase-V"/>
    <property type="match status" value="1"/>
</dbReference>
<evidence type="ECO:0000256" key="2">
    <source>
        <dbReference type="ARBA" id="ARBA00006000"/>
    </source>
</evidence>
<evidence type="ECO:0000256" key="12">
    <source>
        <dbReference type="ARBA" id="ARBA00049360"/>
    </source>
</evidence>
<feature type="transmembrane region" description="Helical" evidence="13">
    <location>
        <begin position="1134"/>
        <end position="1153"/>
    </location>
</feature>
<dbReference type="GO" id="GO:0006874">
    <property type="term" value="P:intracellular calcium ion homeostasis"/>
    <property type="evidence" value="ECO:0007669"/>
    <property type="project" value="TreeGrafter"/>
</dbReference>
<feature type="transmembrane region" description="Helical" evidence="13">
    <location>
        <begin position="355"/>
        <end position="374"/>
    </location>
</feature>
<evidence type="ECO:0000256" key="13">
    <source>
        <dbReference type="RuleBase" id="RU362082"/>
    </source>
</evidence>
<dbReference type="GO" id="GO:0016020">
    <property type="term" value="C:membrane"/>
    <property type="evidence" value="ECO:0007669"/>
    <property type="project" value="UniProtKB-SubCell"/>
</dbReference>
<keyword evidence="3" id="KW-0597">Phosphoprotein</keyword>
<evidence type="ECO:0000256" key="1">
    <source>
        <dbReference type="ARBA" id="ARBA00004141"/>
    </source>
</evidence>
<dbReference type="PANTHER" id="PTHR45630:SF8">
    <property type="entry name" value="CATION-TRANSPORTING ATPASE"/>
    <property type="match status" value="1"/>
</dbReference>
<dbReference type="Gene3D" id="3.40.50.1000">
    <property type="entry name" value="HAD superfamily/HAD-like"/>
    <property type="match status" value="1"/>
</dbReference>
<protein>
    <recommendedName>
        <fullName evidence="13">Cation-transporting ATPase</fullName>
        <ecNumber evidence="13">7.2.2.-</ecNumber>
    </recommendedName>
</protein>
<dbReference type="NCBIfam" id="TIGR01494">
    <property type="entry name" value="ATPase_P-type"/>
    <property type="match status" value="1"/>
</dbReference>
<dbReference type="SFLD" id="SFLDF00027">
    <property type="entry name" value="p-type_atpase"/>
    <property type="match status" value="1"/>
</dbReference>
<accession>A0AAN6TAD3</accession>
<dbReference type="InterPro" id="IPR006544">
    <property type="entry name" value="P-type_TPase_V"/>
</dbReference>
<feature type="transmembrane region" description="Helical" evidence="13">
    <location>
        <begin position="1221"/>
        <end position="1239"/>
    </location>
</feature>
<evidence type="ECO:0000256" key="11">
    <source>
        <dbReference type="ARBA" id="ARBA00023136"/>
    </source>
</evidence>
<dbReference type="InterPro" id="IPR023214">
    <property type="entry name" value="HAD_sf"/>
</dbReference>
<keyword evidence="10 13" id="KW-1133">Transmembrane helix</keyword>
<gene>
    <name evidence="17" type="ORF">N656DRAFT_781511</name>
</gene>
<dbReference type="InterPro" id="IPR044492">
    <property type="entry name" value="P_typ_ATPase_HD_dom"/>
</dbReference>
<feature type="transmembrane region" description="Helical" evidence="13">
    <location>
        <begin position="1110"/>
        <end position="1128"/>
    </location>
</feature>
<feature type="region of interest" description="Disordered" evidence="14">
    <location>
        <begin position="1"/>
        <end position="30"/>
    </location>
</feature>
<comment type="subcellular location">
    <subcellularLocation>
        <location evidence="1 13">Membrane</location>
        <topology evidence="1 13">Multi-pass membrane protein</topology>
    </subcellularLocation>
</comment>
<dbReference type="EC" id="7.2.2.-" evidence="13"/>
<dbReference type="InterPro" id="IPR008250">
    <property type="entry name" value="ATPase_P-typ_transduc_dom_A_sf"/>
</dbReference>
<dbReference type="InterPro" id="IPR059000">
    <property type="entry name" value="ATPase_P-type_domA"/>
</dbReference>
<dbReference type="InterPro" id="IPR047819">
    <property type="entry name" value="P5A-ATPase_N"/>
</dbReference>
<dbReference type="SUPFAM" id="SSF81653">
    <property type="entry name" value="Calcium ATPase, transduction domain A"/>
    <property type="match status" value="1"/>
</dbReference>
<organism evidence="17 18">
    <name type="scientific">Canariomyces notabilis</name>
    <dbReference type="NCBI Taxonomy" id="2074819"/>
    <lineage>
        <taxon>Eukaryota</taxon>
        <taxon>Fungi</taxon>
        <taxon>Dikarya</taxon>
        <taxon>Ascomycota</taxon>
        <taxon>Pezizomycotina</taxon>
        <taxon>Sordariomycetes</taxon>
        <taxon>Sordariomycetidae</taxon>
        <taxon>Sordariales</taxon>
        <taxon>Chaetomiaceae</taxon>
        <taxon>Canariomyces</taxon>
    </lineage>
</organism>
<feature type="transmembrane region" description="Helical" evidence="13">
    <location>
        <begin position="564"/>
        <end position="588"/>
    </location>
</feature>
<evidence type="ECO:0000256" key="14">
    <source>
        <dbReference type="SAM" id="MobiDB-lite"/>
    </source>
</evidence>
<keyword evidence="11 13" id="KW-0472">Membrane</keyword>
<name>A0AAN6TAD3_9PEZI</name>
<evidence type="ECO:0000256" key="8">
    <source>
        <dbReference type="ARBA" id="ARBA00022842"/>
    </source>
</evidence>
<keyword evidence="18" id="KW-1185">Reference proteome</keyword>
<dbReference type="GO" id="GO:0005524">
    <property type="term" value="F:ATP binding"/>
    <property type="evidence" value="ECO:0007669"/>
    <property type="project" value="UniProtKB-UniRule"/>
</dbReference>
<dbReference type="FunFam" id="2.70.150.10:FF:000119">
    <property type="entry name" value="Cation-transporting ATPase"/>
    <property type="match status" value="1"/>
</dbReference>
<dbReference type="SUPFAM" id="SSF81665">
    <property type="entry name" value="Calcium ATPase, transmembrane domain M"/>
    <property type="match status" value="1"/>
</dbReference>
<evidence type="ECO:0000256" key="7">
    <source>
        <dbReference type="ARBA" id="ARBA00022840"/>
    </source>
</evidence>
<dbReference type="GO" id="GO:0016887">
    <property type="term" value="F:ATP hydrolysis activity"/>
    <property type="evidence" value="ECO:0007669"/>
    <property type="project" value="InterPro"/>
</dbReference>
<dbReference type="EMBL" id="MU853349">
    <property type="protein sequence ID" value="KAK4110728.1"/>
    <property type="molecule type" value="Genomic_DNA"/>
</dbReference>
<feature type="transmembrane region" description="Helical" evidence="13">
    <location>
        <begin position="1174"/>
        <end position="1196"/>
    </location>
</feature>
<proteinExistence type="inferred from homology"/>
<reference evidence="17" key="2">
    <citation type="submission" date="2023-05" db="EMBL/GenBank/DDBJ databases">
        <authorList>
            <consortium name="Lawrence Berkeley National Laboratory"/>
            <person name="Steindorff A."/>
            <person name="Hensen N."/>
            <person name="Bonometti L."/>
            <person name="Westerberg I."/>
            <person name="Brannstrom I.O."/>
            <person name="Guillou S."/>
            <person name="Cros-Aarteil S."/>
            <person name="Calhoun S."/>
            <person name="Haridas S."/>
            <person name="Kuo A."/>
            <person name="Mondo S."/>
            <person name="Pangilinan J."/>
            <person name="Riley R."/>
            <person name="Labutti K."/>
            <person name="Andreopoulos B."/>
            <person name="Lipzen A."/>
            <person name="Chen C."/>
            <person name="Yanf M."/>
            <person name="Daum C."/>
            <person name="Ng V."/>
            <person name="Clum A."/>
            <person name="Ohm R."/>
            <person name="Martin F."/>
            <person name="Silar P."/>
            <person name="Natvig D."/>
            <person name="Lalanne C."/>
            <person name="Gautier V."/>
            <person name="Ament-Velasquez S.L."/>
            <person name="Kruys A."/>
            <person name="Hutchinson M.I."/>
            <person name="Powell A.J."/>
            <person name="Barry K."/>
            <person name="Miller A.N."/>
            <person name="Grigoriev I.V."/>
            <person name="Debuchy R."/>
            <person name="Gladieux P."/>
            <person name="Thoren M.H."/>
            <person name="Johannesson H."/>
        </authorList>
    </citation>
    <scope>NUCLEOTIDE SEQUENCE</scope>
    <source>
        <strain evidence="17">CBS 508.74</strain>
    </source>
</reference>
<dbReference type="InterPro" id="IPR018303">
    <property type="entry name" value="ATPase_P-typ_P_site"/>
</dbReference>
<dbReference type="SFLD" id="SFLDS00003">
    <property type="entry name" value="Haloacid_Dehalogenase"/>
    <property type="match status" value="1"/>
</dbReference>
<evidence type="ECO:0000259" key="15">
    <source>
        <dbReference type="Pfam" id="PF00122"/>
    </source>
</evidence>
<dbReference type="GO" id="GO:0019829">
    <property type="term" value="F:ATPase-coupled monoatomic cation transmembrane transporter activity"/>
    <property type="evidence" value="ECO:0007669"/>
    <property type="project" value="UniProtKB-UniRule"/>
</dbReference>
<evidence type="ECO:0000256" key="4">
    <source>
        <dbReference type="ARBA" id="ARBA00022692"/>
    </source>
</evidence>
<dbReference type="InterPro" id="IPR023299">
    <property type="entry name" value="ATPase_P-typ_cyto_dom_N"/>
</dbReference>
<dbReference type="CDD" id="cd07542">
    <property type="entry name" value="P-type_ATPase_cation"/>
    <property type="match status" value="1"/>
</dbReference>
<dbReference type="FunFam" id="1.20.1110.10:FF:000032">
    <property type="entry name" value="Cation-transporting ATPase"/>
    <property type="match status" value="1"/>
</dbReference>
<dbReference type="SUPFAM" id="SSF81660">
    <property type="entry name" value="Metal cation-transporting ATPase, ATP-binding domain N"/>
    <property type="match status" value="1"/>
</dbReference>
<evidence type="ECO:0000256" key="10">
    <source>
        <dbReference type="ARBA" id="ARBA00022989"/>
    </source>
</evidence>
<dbReference type="GO" id="GO:0015662">
    <property type="term" value="F:P-type ion transporter activity"/>
    <property type="evidence" value="ECO:0007669"/>
    <property type="project" value="InterPro"/>
</dbReference>
<feature type="transmembrane region" description="Helical" evidence="13">
    <location>
        <begin position="380"/>
        <end position="400"/>
    </location>
</feature>
<evidence type="ECO:0000259" key="16">
    <source>
        <dbReference type="Pfam" id="PF12409"/>
    </source>
</evidence>
<dbReference type="Gene3D" id="2.70.150.10">
    <property type="entry name" value="Calcium-transporting ATPase, cytoplasmic transduction domain A"/>
    <property type="match status" value="1"/>
</dbReference>
<sequence length="1344" mass="150643">MDADEPNDMVHHDHQTPPSHGPGFYRHESNHSLASVFEDVEMAQDELFSGPMAESLPTSVSAFSHRRARADSTTSFSFYQEEDETEEPGVPLPEVGGRPSVGDLDELPFEDDFVEQEDSTDLENNAEDNDYVLHRRTSTQSRHSTQSRDSVRSRLLRRDSGVSAGSGYGANRCSQKVYMVNEDLYIVIAGFRTSSLGLAAYILLCIGTLGVAWLFFRWMPRWHVKLVGRPSPLCDCQWVVVENQWNEMAILDVESRPYGRPLSTVFGAPKKLTSYLLDEDQDPILRDLRMINYRYVRFYFNPAKDKFLLCNGWKDPLWSDVREIRAGIDSEEKSHRDVVFGSNLIDIEQKSVFRLLVDEVFHPFYVFQIASLVLWSLDEYYYYAIAIFLMSVGSITTTLIETRSTMKRLREISRFVCDVRVLRNGFWRSISSSDLVPGDVYEVSDPSLSLFPADSLLLSGDCIVNESMLTGESVPVSKTPATNETLQGLDLAASTVLPEVAKHFLFCGTKIVRARRPQEGQDEEAVALAMVVRTGFNTTKGALVRSMLFPKPSGFKFYKDSFRYISVMACVAILGFTASLVNFIRLGLEWHLIVIRALDLITIVVPPALPATLTIGTNFALGRLKAKQIFCISPQRVNVGGKLDLMCFDKTGTLTEEGLDILGVRVASRANNRFGDLLTEPHDLSPDHAQDGQGKDDIKTREAALYTMATCHSLRTVDGEPVGDPLDLKMFEFTGWSFEEGNLGGASADDEEQGNLRPSIARPPQGVRFPAASVQQASGQDAPLELGVLKSFEFVSQLRRASVIVRTFGQQSGDIYVKGAPECMREICRPESFPADYEELLSQYTHKGYRVIGCATKHIKKLSWVKAQKMKRHEVESDLEFVGFIIFENKLKPTTASVLKELLESNIGTVMVTGDNILTAISVARESGMISKTAHCFVPRFITGHSRDPNASLQWESIDNQIFQLDAKTLLPLPPPPEADASLPYDISNLRNYSLAVSGDVFRWVIDFGPPEVMRRMLVMGKVFARMSPDEKHELVEKLQSIDYSCGFCGDGANDCGALKAADVGISLSEAEASVAAPFTSRVFDIRCVPEVIREGRAALVTSFSCFKYMSLYSAIQFTSVSFLYASASNLGDFQFLFIDLALILPIAVFMSWAGPFPELSRKRPTADLVSRKVLTPLLGQIYICILVQALVFVSVRRQPWFIPPIINRKKSNIENSENTALFLTSCFEYILAGVVLNAGRPFRRSGLHNWPFVVTISVTLCFTLFMVLSPPRWLTDIMQLTYISWDFKVFIVGLGMLYLALAWTGEHWAFQPLARLIGQLKQSVFKRAKQRKQYKLIQEQMLF</sequence>
<dbReference type="SFLD" id="SFLDG00002">
    <property type="entry name" value="C1.7:_P-type_atpase_like"/>
    <property type="match status" value="1"/>
</dbReference>
<dbReference type="PRINTS" id="PR00119">
    <property type="entry name" value="CATATPASE"/>
</dbReference>
<comment type="similarity">
    <text evidence="2 13">Belongs to the cation transport ATPase (P-type) (TC 3.A.3) family. Type V subfamily.</text>
</comment>
<feature type="transmembrane region" description="Helical" evidence="13">
    <location>
        <begin position="198"/>
        <end position="216"/>
    </location>
</feature>
<dbReference type="Pfam" id="PF00122">
    <property type="entry name" value="E1-E2_ATPase"/>
    <property type="match status" value="1"/>
</dbReference>
<dbReference type="InterPro" id="IPR036412">
    <property type="entry name" value="HAD-like_sf"/>
</dbReference>
<dbReference type="Proteomes" id="UP001302812">
    <property type="component" value="Unassembled WGS sequence"/>
</dbReference>
<feature type="transmembrane region" description="Helical" evidence="13">
    <location>
        <begin position="1290"/>
        <end position="1311"/>
    </location>
</feature>
<evidence type="ECO:0000256" key="9">
    <source>
        <dbReference type="ARBA" id="ARBA00022967"/>
    </source>
</evidence>
<comment type="caution">
    <text evidence="17">The sequence shown here is derived from an EMBL/GenBank/DDBJ whole genome shotgun (WGS) entry which is preliminary data.</text>
</comment>
<dbReference type="RefSeq" id="XP_064668298.1">
    <property type="nucleotide sequence ID" value="XM_064815594.1"/>
</dbReference>
<dbReference type="InterPro" id="IPR023298">
    <property type="entry name" value="ATPase_P-typ_TM_dom_sf"/>
</dbReference>
<dbReference type="FunFam" id="3.40.50.1000:FF:000068">
    <property type="entry name" value="Cation-transporting ATPase"/>
    <property type="match status" value="1"/>
</dbReference>